<evidence type="ECO:0000313" key="1">
    <source>
        <dbReference type="EMBL" id="MDQ0514745.1"/>
    </source>
</evidence>
<proteinExistence type="predicted"/>
<dbReference type="EC" id="2.7.1.2" evidence="1"/>
<dbReference type="PANTHER" id="PTHR18964:SF169">
    <property type="entry name" value="N-ACETYLMANNOSAMINE KINASE"/>
    <property type="match status" value="1"/>
</dbReference>
<keyword evidence="2" id="KW-1185">Reference proteome</keyword>
<dbReference type="InterPro" id="IPR049874">
    <property type="entry name" value="ROK_cs"/>
</dbReference>
<organism evidence="1 2">
    <name type="scientific">Kaistia geumhonensis</name>
    <dbReference type="NCBI Taxonomy" id="410839"/>
    <lineage>
        <taxon>Bacteria</taxon>
        <taxon>Pseudomonadati</taxon>
        <taxon>Pseudomonadota</taxon>
        <taxon>Alphaproteobacteria</taxon>
        <taxon>Hyphomicrobiales</taxon>
        <taxon>Kaistiaceae</taxon>
        <taxon>Kaistia</taxon>
    </lineage>
</organism>
<dbReference type="PANTHER" id="PTHR18964">
    <property type="entry name" value="ROK (REPRESSOR, ORF, KINASE) FAMILY"/>
    <property type="match status" value="1"/>
</dbReference>
<dbReference type="EMBL" id="JAUSWJ010000001">
    <property type="protein sequence ID" value="MDQ0514745.1"/>
    <property type="molecule type" value="Genomic_DNA"/>
</dbReference>
<dbReference type="InterPro" id="IPR000600">
    <property type="entry name" value="ROK"/>
</dbReference>
<dbReference type="GO" id="GO:0004340">
    <property type="term" value="F:glucokinase activity"/>
    <property type="evidence" value="ECO:0007669"/>
    <property type="project" value="UniProtKB-EC"/>
</dbReference>
<dbReference type="SUPFAM" id="SSF53067">
    <property type="entry name" value="Actin-like ATPase domain"/>
    <property type="match status" value="1"/>
</dbReference>
<protein>
    <submittedName>
        <fullName evidence="1">Glucokinase</fullName>
        <ecNumber evidence="1">2.7.1.2</ecNumber>
    </submittedName>
</protein>
<keyword evidence="1" id="KW-0808">Transferase</keyword>
<comment type="caution">
    <text evidence="1">The sequence shown here is derived from an EMBL/GenBank/DDBJ whole genome shotgun (WGS) entry which is preliminary data.</text>
</comment>
<gene>
    <name evidence="1" type="ORF">QO015_000358</name>
</gene>
<dbReference type="PROSITE" id="PS01125">
    <property type="entry name" value="ROK"/>
    <property type="match status" value="1"/>
</dbReference>
<evidence type="ECO:0000313" key="2">
    <source>
        <dbReference type="Proteomes" id="UP001223743"/>
    </source>
</evidence>
<dbReference type="InterPro" id="IPR043129">
    <property type="entry name" value="ATPase_NBD"/>
</dbReference>
<dbReference type="Gene3D" id="3.30.420.40">
    <property type="match status" value="2"/>
</dbReference>
<dbReference type="Proteomes" id="UP001223743">
    <property type="component" value="Unassembled WGS sequence"/>
</dbReference>
<accession>A0ABU0M1B5</accession>
<dbReference type="Pfam" id="PF00480">
    <property type="entry name" value="ROK"/>
    <property type="match status" value="1"/>
</dbReference>
<dbReference type="RefSeq" id="WP_266281851.1">
    <property type="nucleotide sequence ID" value="NZ_JAPKNF010000001.1"/>
</dbReference>
<sequence length="317" mass="31919">MSAPLAIAIDLGGTQLRAALVAGARVEARAAEPTDVAGGPEAVLAQMQRLIGAVSAGSPPEAIGGIGISAPGPLDSEAGVVLEIPTLPGWTDFPLRDRLAAATGLSVLLENDGISAAYGEWRHGAGRGLSHLVYATVSTGLGGGVIVDGRIMHGRRGMAGHIGHFTMAPDGPRCPCGTIGCFEAFASGSALGRRARAAAAAHPLSALGRAATTGAVDARHVVEAARAGDEVALALIDDEAALLGRGFASLVHLYSPERVVMGGGVSAAFDLMEETIHRVMRANLMAAFRDVVVVRAALAENAGLVGAAALVADRPAS</sequence>
<name>A0ABU0M1B5_9HYPH</name>
<reference evidence="1 2" key="1">
    <citation type="submission" date="2023-07" db="EMBL/GenBank/DDBJ databases">
        <title>Genomic Encyclopedia of Type Strains, Phase IV (KMG-IV): sequencing the most valuable type-strain genomes for metagenomic binning, comparative biology and taxonomic classification.</title>
        <authorList>
            <person name="Goeker M."/>
        </authorList>
    </citation>
    <scope>NUCLEOTIDE SEQUENCE [LARGE SCALE GENOMIC DNA]</scope>
    <source>
        <strain evidence="1 2">B1-1</strain>
    </source>
</reference>